<evidence type="ECO:0000313" key="2">
    <source>
        <dbReference type="Proteomes" id="UP001203423"/>
    </source>
</evidence>
<dbReference type="Proteomes" id="UP001203423">
    <property type="component" value="Unassembled WGS sequence"/>
</dbReference>
<dbReference type="Pfam" id="PF13030">
    <property type="entry name" value="DUF3891"/>
    <property type="match status" value="1"/>
</dbReference>
<reference evidence="1 2" key="1">
    <citation type="submission" date="2022-01" db="EMBL/GenBank/DDBJ databases">
        <title>Whole genome-based taxonomy of the Shewanellaceae.</title>
        <authorList>
            <person name="Martin-Rodriguez A.J."/>
        </authorList>
    </citation>
    <scope>NUCLEOTIDE SEQUENCE [LARGE SCALE GENOMIC DNA]</scope>
    <source>
        <strain evidence="1 2">DSM 17177</strain>
    </source>
</reference>
<dbReference type="EMBL" id="JAKIKS010000003">
    <property type="protein sequence ID" value="MCL1123231.1"/>
    <property type="molecule type" value="Genomic_DNA"/>
</dbReference>
<evidence type="ECO:0000313" key="1">
    <source>
        <dbReference type="EMBL" id="MCL1123231.1"/>
    </source>
</evidence>
<proteinExistence type="predicted"/>
<sequence length="275" mass="31330">MIVQSATSDQPHFIVTMAEHSGFAGKLARVFGNTDFEGITPLTEMLYLIDHHDRGWFELDANPCVNPQTGLPWHLSNTPSALKVTTMMKSVDFNQAHHLYCGLLAAMHMWGIYHGRYGLSERALVSDIPNKFKVLFNEQFRLLAQRQTLLMAQLNQQPTTLYWLQRHLWQNYKQLQFFDTLALYFNGTCEQERQSLSLVQVPITATETTTVTIKSLKGNQYLMTPFPFNEPVITLSFKGQYLMPAKRDQHALLEALALAPVAAQVVHIVSEEMSE</sequence>
<comment type="caution">
    <text evidence="1">The sequence shown here is derived from an EMBL/GenBank/DDBJ whole genome shotgun (WGS) entry which is preliminary data.</text>
</comment>
<name>A0ABT0L7T6_9GAMM</name>
<dbReference type="InterPro" id="IPR024992">
    <property type="entry name" value="DUF3891"/>
</dbReference>
<gene>
    <name evidence="1" type="ORF">L2764_01725</name>
</gene>
<dbReference type="RefSeq" id="WP_248938517.1">
    <property type="nucleotide sequence ID" value="NZ_JAKIKS010000003.1"/>
</dbReference>
<accession>A0ABT0L7T6</accession>
<organism evidence="1 2">
    <name type="scientific">Shewanella surugensis</name>
    <dbReference type="NCBI Taxonomy" id="212020"/>
    <lineage>
        <taxon>Bacteria</taxon>
        <taxon>Pseudomonadati</taxon>
        <taxon>Pseudomonadota</taxon>
        <taxon>Gammaproteobacteria</taxon>
        <taxon>Alteromonadales</taxon>
        <taxon>Shewanellaceae</taxon>
        <taxon>Shewanella</taxon>
    </lineage>
</organism>
<keyword evidence="2" id="KW-1185">Reference proteome</keyword>
<protein>
    <submittedName>
        <fullName evidence="1">DUF3891 family protein</fullName>
    </submittedName>
</protein>